<dbReference type="AlphaFoldDB" id="A0A8T9BVW6"/>
<evidence type="ECO:0000313" key="2">
    <source>
        <dbReference type="EMBL" id="TVY65523.1"/>
    </source>
</evidence>
<dbReference type="OrthoDB" id="4072826at2759"/>
<protein>
    <recommendedName>
        <fullName evidence="1">N-acetyltransferase domain-containing protein</fullName>
    </recommendedName>
</protein>
<keyword evidence="3" id="KW-1185">Reference proteome</keyword>
<dbReference type="InterPro" id="IPR051531">
    <property type="entry name" value="N-acetyltransferase"/>
</dbReference>
<evidence type="ECO:0000259" key="1">
    <source>
        <dbReference type="Pfam" id="PF13302"/>
    </source>
</evidence>
<dbReference type="SUPFAM" id="SSF55729">
    <property type="entry name" value="Acyl-CoA N-acyltransferases (Nat)"/>
    <property type="match status" value="1"/>
</dbReference>
<gene>
    <name evidence="2" type="ORF">LSUE1_G008056</name>
</gene>
<dbReference type="Gene3D" id="3.40.630.30">
    <property type="match status" value="1"/>
</dbReference>
<name>A0A8T9BVW6_9HELO</name>
<dbReference type="Proteomes" id="UP000469558">
    <property type="component" value="Unassembled WGS sequence"/>
</dbReference>
<proteinExistence type="predicted"/>
<comment type="caution">
    <text evidence="2">The sequence shown here is derived from an EMBL/GenBank/DDBJ whole genome shotgun (WGS) entry which is preliminary data.</text>
</comment>
<dbReference type="GO" id="GO:0016747">
    <property type="term" value="F:acyltransferase activity, transferring groups other than amino-acyl groups"/>
    <property type="evidence" value="ECO:0007669"/>
    <property type="project" value="InterPro"/>
</dbReference>
<dbReference type="InterPro" id="IPR016181">
    <property type="entry name" value="Acyl_CoA_acyltransferase"/>
</dbReference>
<reference evidence="2 3" key="1">
    <citation type="submission" date="2018-05" db="EMBL/GenBank/DDBJ databases">
        <title>Genome sequencing and assembly of the regulated plant pathogen Lachnellula willkommii and related sister species for the development of diagnostic species identification markers.</title>
        <authorList>
            <person name="Giroux E."/>
            <person name="Bilodeau G."/>
        </authorList>
    </citation>
    <scope>NUCLEOTIDE SEQUENCE [LARGE SCALE GENOMIC DNA]</scope>
    <source>
        <strain evidence="2 3">CBS 268.59</strain>
    </source>
</reference>
<dbReference type="PANTHER" id="PTHR43792:SF1">
    <property type="entry name" value="N-ACETYLTRANSFERASE DOMAIN-CONTAINING PROTEIN"/>
    <property type="match status" value="1"/>
</dbReference>
<dbReference type="PANTHER" id="PTHR43792">
    <property type="entry name" value="GNAT FAMILY, PUTATIVE (AFU_ORTHOLOGUE AFUA_3G00765)-RELATED-RELATED"/>
    <property type="match status" value="1"/>
</dbReference>
<sequence length="198" mass="22983">MAVYAAESERLWLQTLDVQEHLQDYFEINSSPESMLWSRSAPHRHIEETRVLMLNSMPTPEQPWNQRWAIMLKPFPEPSIANGSVSHLRAEKPKMIGIVGTPRKGELAYKINPNYWRKGYMSEALTMFLTMFWEFEENKSLARLVAAADPENSGSTRVLEKAGFQRGEYKKDFYERAANEGGKKSDLQFFYLERPSNN</sequence>
<accession>A0A8T9BVW6</accession>
<organism evidence="2 3">
    <name type="scientific">Lachnellula suecica</name>
    <dbReference type="NCBI Taxonomy" id="602035"/>
    <lineage>
        <taxon>Eukaryota</taxon>
        <taxon>Fungi</taxon>
        <taxon>Dikarya</taxon>
        <taxon>Ascomycota</taxon>
        <taxon>Pezizomycotina</taxon>
        <taxon>Leotiomycetes</taxon>
        <taxon>Helotiales</taxon>
        <taxon>Lachnaceae</taxon>
        <taxon>Lachnellula</taxon>
    </lineage>
</organism>
<dbReference type="InterPro" id="IPR000182">
    <property type="entry name" value="GNAT_dom"/>
</dbReference>
<feature type="domain" description="N-acetyltransferase" evidence="1">
    <location>
        <begin position="10"/>
        <end position="165"/>
    </location>
</feature>
<dbReference type="Pfam" id="PF13302">
    <property type="entry name" value="Acetyltransf_3"/>
    <property type="match status" value="1"/>
</dbReference>
<dbReference type="EMBL" id="QGMK01001718">
    <property type="protein sequence ID" value="TVY65523.1"/>
    <property type="molecule type" value="Genomic_DNA"/>
</dbReference>
<evidence type="ECO:0000313" key="3">
    <source>
        <dbReference type="Proteomes" id="UP000469558"/>
    </source>
</evidence>